<dbReference type="PROSITE" id="PS50110">
    <property type="entry name" value="RESPONSE_REGULATORY"/>
    <property type="match status" value="2"/>
</dbReference>
<evidence type="ECO:0000256" key="1">
    <source>
        <dbReference type="ARBA" id="ARBA00000085"/>
    </source>
</evidence>
<dbReference type="InterPro" id="IPR001789">
    <property type="entry name" value="Sig_transdc_resp-reg_receiver"/>
</dbReference>
<proteinExistence type="predicted"/>
<dbReference type="CDD" id="cd00082">
    <property type="entry name" value="HisKA"/>
    <property type="match status" value="1"/>
</dbReference>
<dbReference type="CDD" id="cd17546">
    <property type="entry name" value="REC_hyHK_CKI1_RcsC-like"/>
    <property type="match status" value="1"/>
</dbReference>
<dbReference type="InterPro" id="IPR011006">
    <property type="entry name" value="CheY-like_superfamily"/>
</dbReference>
<dbReference type="PANTHER" id="PTHR45339:SF1">
    <property type="entry name" value="HYBRID SIGNAL TRANSDUCTION HISTIDINE KINASE J"/>
    <property type="match status" value="1"/>
</dbReference>
<name>A0A2P2ECH1_9PROT</name>
<feature type="modified residue" description="4-aspartylphosphate" evidence="5">
    <location>
        <position position="494"/>
    </location>
</feature>
<dbReference type="InterPro" id="IPR036097">
    <property type="entry name" value="HisK_dim/P_sf"/>
</dbReference>
<dbReference type="FunFam" id="3.30.565.10:FF:000010">
    <property type="entry name" value="Sensor histidine kinase RcsC"/>
    <property type="match status" value="1"/>
</dbReference>
<sequence length="572" mass="61673">MTTLTFALSDLPDCAVLAGKNGRVLDANPLAQECFGEQVGLGAFAPWFDARAGWHVQDREDGSQLGLYRPDADETARSKTMLFATLSHEIRTPLNGILGMAGLLSMSELSSAQRTWLGAVTDSGQRLLALLNDILDYAKLESGKIELETMVFNPAKTLQSVAELCSPRAHEKNIEIALAVAPDVPIEVAGDDGRLRQIILNLAANAVKFTYEGGVLLRLETLGANKLRFSVEDTGIGIPDDKVERIFEEFHQADSSHTRRFGGTGLGLAIVKKLSNALGGSVHLTHREGGGSRFWVDIPFETITPAPSPTPRLTGKTVAIHSQSALLIEALSMALENEGAKVKKAITPRQARDADVILLDHHTDTVKAAPWLKCDSPVVALIPQERRDLIEDYRAKGAIGYLIKPLRIASLIERVELAAGAVIDQRPATATDERADAMPLAIGLRVLLAEDNPINALLAKSLLMRNGCHVVTVGNGAEAVTALQDAPYDLVLMDVHMPVMDGFEATRAVRAMGGRVAQTPIIALTAAAMEEDRRACKNAGMDDFITKPLDPAMLSSVLERWTKPTRQATFAA</sequence>
<keyword evidence="8" id="KW-0808">Transferase</keyword>
<dbReference type="SUPFAM" id="SSF47384">
    <property type="entry name" value="Homodimeric domain of signal transducing histidine kinase"/>
    <property type="match status" value="1"/>
</dbReference>
<evidence type="ECO:0000313" key="8">
    <source>
        <dbReference type="EMBL" id="GBF58755.1"/>
    </source>
</evidence>
<keyword evidence="9" id="KW-1185">Reference proteome</keyword>
<dbReference type="EMBL" id="BFBR01000007">
    <property type="protein sequence ID" value="GBF58755.1"/>
    <property type="molecule type" value="Genomic_DNA"/>
</dbReference>
<evidence type="ECO:0000259" key="7">
    <source>
        <dbReference type="PROSITE" id="PS50110"/>
    </source>
</evidence>
<dbReference type="PANTHER" id="PTHR45339">
    <property type="entry name" value="HYBRID SIGNAL TRANSDUCTION HISTIDINE KINASE J"/>
    <property type="match status" value="1"/>
</dbReference>
<dbReference type="Pfam" id="PF00072">
    <property type="entry name" value="Response_reg"/>
    <property type="match status" value="1"/>
</dbReference>
<dbReference type="SMART" id="SM00448">
    <property type="entry name" value="REC"/>
    <property type="match status" value="1"/>
</dbReference>
<dbReference type="Pfam" id="PF00512">
    <property type="entry name" value="HisKA"/>
    <property type="match status" value="1"/>
</dbReference>
<dbReference type="SUPFAM" id="SSF55874">
    <property type="entry name" value="ATPase domain of HSP90 chaperone/DNA topoisomerase II/histidine kinase"/>
    <property type="match status" value="1"/>
</dbReference>
<feature type="modified residue" description="4-aspartylphosphate" evidence="5">
    <location>
        <position position="360"/>
    </location>
</feature>
<dbReference type="InterPro" id="IPR003594">
    <property type="entry name" value="HATPase_dom"/>
</dbReference>
<dbReference type="RefSeq" id="WP_108985604.1">
    <property type="nucleotide sequence ID" value="NZ_BFBR01000007.1"/>
</dbReference>
<comment type="caution">
    <text evidence="8">The sequence shown here is derived from an EMBL/GenBank/DDBJ whole genome shotgun (WGS) entry which is preliminary data.</text>
</comment>
<dbReference type="InterPro" id="IPR005467">
    <property type="entry name" value="His_kinase_dom"/>
</dbReference>
<dbReference type="Gene3D" id="3.30.565.10">
    <property type="entry name" value="Histidine kinase-like ATPase, C-terminal domain"/>
    <property type="match status" value="1"/>
</dbReference>
<feature type="domain" description="Histidine kinase" evidence="6">
    <location>
        <begin position="85"/>
        <end position="302"/>
    </location>
</feature>
<keyword evidence="4" id="KW-0902">Two-component regulatory system</keyword>
<comment type="catalytic activity">
    <reaction evidence="1">
        <text>ATP + protein L-histidine = ADP + protein N-phospho-L-histidine.</text>
        <dbReference type="EC" id="2.7.13.3"/>
    </reaction>
</comment>
<dbReference type="InterPro" id="IPR004358">
    <property type="entry name" value="Sig_transdc_His_kin-like_C"/>
</dbReference>
<dbReference type="Gene3D" id="3.40.50.2300">
    <property type="match status" value="2"/>
</dbReference>
<dbReference type="PROSITE" id="PS50109">
    <property type="entry name" value="HIS_KIN"/>
    <property type="match status" value="1"/>
</dbReference>
<dbReference type="InterPro" id="IPR036890">
    <property type="entry name" value="HATPase_C_sf"/>
</dbReference>
<dbReference type="InterPro" id="IPR003661">
    <property type="entry name" value="HisK_dim/P_dom"/>
</dbReference>
<evidence type="ECO:0000256" key="3">
    <source>
        <dbReference type="ARBA" id="ARBA00022553"/>
    </source>
</evidence>
<feature type="domain" description="Response regulatory" evidence="7">
    <location>
        <begin position="317"/>
        <end position="419"/>
    </location>
</feature>
<dbReference type="AlphaFoldDB" id="A0A2P2ECH1"/>
<evidence type="ECO:0000259" key="6">
    <source>
        <dbReference type="PROSITE" id="PS50109"/>
    </source>
</evidence>
<organism evidence="8 9">
    <name type="scientific">Candidatus Phycosocius bacilliformis</name>
    <dbReference type="NCBI Taxonomy" id="1445552"/>
    <lineage>
        <taxon>Bacteria</taxon>
        <taxon>Pseudomonadati</taxon>
        <taxon>Pseudomonadota</taxon>
        <taxon>Alphaproteobacteria</taxon>
        <taxon>Caulobacterales</taxon>
        <taxon>Caulobacterales incertae sedis</taxon>
        <taxon>Candidatus Phycosocius</taxon>
    </lineage>
</organism>
<evidence type="ECO:0000313" key="9">
    <source>
        <dbReference type="Proteomes" id="UP000245086"/>
    </source>
</evidence>
<reference evidence="8 9" key="1">
    <citation type="journal article" date="2018" name="Genome Announc.">
        <title>Draft Genome Sequence of "Candidatus Phycosocius bacilliformis," an Alphaproteobacterial Ectosymbiont of the Hydrocarbon-Producing Green Alga Botryococcus braunii.</title>
        <authorList>
            <person name="Tanabe Y."/>
            <person name="Yamaguchi H."/>
            <person name="Watanabe M.M."/>
        </authorList>
    </citation>
    <scope>NUCLEOTIDE SEQUENCE [LARGE SCALE GENOMIC DNA]</scope>
    <source>
        <strain evidence="8 9">BOTRYCO-2</strain>
    </source>
</reference>
<keyword evidence="3 5" id="KW-0597">Phosphoprotein</keyword>
<dbReference type="EC" id="2.7.13.3" evidence="2"/>
<dbReference type="Pfam" id="PF02518">
    <property type="entry name" value="HATPase_c"/>
    <property type="match status" value="1"/>
</dbReference>
<dbReference type="SMART" id="SM00388">
    <property type="entry name" value="HisKA"/>
    <property type="match status" value="1"/>
</dbReference>
<dbReference type="Proteomes" id="UP000245086">
    <property type="component" value="Unassembled WGS sequence"/>
</dbReference>
<gene>
    <name evidence="8" type="primary">barA_4</name>
    <name evidence="8" type="ORF">PbB2_02443</name>
</gene>
<feature type="domain" description="Response regulatory" evidence="7">
    <location>
        <begin position="445"/>
        <end position="562"/>
    </location>
</feature>
<protein>
    <recommendedName>
        <fullName evidence="2">histidine kinase</fullName>
        <ecNumber evidence="2">2.7.13.3</ecNumber>
    </recommendedName>
</protein>
<evidence type="ECO:0000256" key="2">
    <source>
        <dbReference type="ARBA" id="ARBA00012438"/>
    </source>
</evidence>
<accession>A0A2P2ECH1</accession>
<evidence type="ECO:0000256" key="5">
    <source>
        <dbReference type="PROSITE-ProRule" id="PRU00169"/>
    </source>
</evidence>
<dbReference type="SMART" id="SM00387">
    <property type="entry name" value="HATPase_c"/>
    <property type="match status" value="1"/>
</dbReference>
<evidence type="ECO:0000256" key="4">
    <source>
        <dbReference type="ARBA" id="ARBA00023012"/>
    </source>
</evidence>
<dbReference type="OrthoDB" id="9801651at2"/>
<keyword evidence="8" id="KW-0418">Kinase</keyword>
<dbReference type="GO" id="GO:0000155">
    <property type="term" value="F:phosphorelay sensor kinase activity"/>
    <property type="evidence" value="ECO:0007669"/>
    <property type="project" value="InterPro"/>
</dbReference>
<dbReference type="Gene3D" id="1.10.287.130">
    <property type="match status" value="1"/>
</dbReference>
<dbReference type="SUPFAM" id="SSF52172">
    <property type="entry name" value="CheY-like"/>
    <property type="match status" value="2"/>
</dbReference>
<dbReference type="CDD" id="cd16922">
    <property type="entry name" value="HATPase_EvgS-ArcB-TorS-like"/>
    <property type="match status" value="1"/>
</dbReference>
<dbReference type="PRINTS" id="PR00344">
    <property type="entry name" value="BCTRLSENSOR"/>
</dbReference>